<sequence length="457" mass="51131">MLSQITTLKPQRQKNLTGKTRSDLPEVEPRSMATMPGWAAKQLKQFDKEIADLSDRYQTAMKEFRDSPKCQILRDIYQSTRQRLIERMRAARAFSLALSNAGVIVEGISIDLPVWDRAYSTDELERYVNALPAKQAAILKLQPGSVISLKEGVAWLGNASNATNDLFVRRLYPEMLRARAAHFHAPGLSISSSETVFTGSPGVAGLSHFAGVEHTQDQKLALEKLMQSKSKPIYIVDNCPAGIDRESWQGERVIFCSQHKGLWPDKTSLSPPCQGADRLVLCVGPASAGELLSMKRSLPKYKDLDDSTMFKWHRWAGGSIKAGLRRGSCGSLEYELWKQRIAQIISLILVDELLEVRCLKDMESDRADVHSILHWGYSGEASEATSGNLHRTKLHSIGQPCVRFASENLRDLAVKRMVPAKLTALANACMRDSEWAGIYWRDVLRRLEERPDVAARA</sequence>
<dbReference type="EMBL" id="CAXHTA020000008">
    <property type="protein sequence ID" value="CAL5223076.1"/>
    <property type="molecule type" value="Genomic_DNA"/>
</dbReference>
<feature type="compositionally biased region" description="Polar residues" evidence="1">
    <location>
        <begin position="1"/>
        <end position="19"/>
    </location>
</feature>
<proteinExistence type="predicted"/>
<feature type="region of interest" description="Disordered" evidence="1">
    <location>
        <begin position="1"/>
        <end position="28"/>
    </location>
</feature>
<evidence type="ECO:0000313" key="2">
    <source>
        <dbReference type="EMBL" id="CAL5223076.1"/>
    </source>
</evidence>
<name>A0ABP1FUG0_9CHLO</name>
<gene>
    <name evidence="2" type="primary">g5535</name>
    <name evidence="2" type="ORF">VP750_LOCUS4735</name>
</gene>
<keyword evidence="3" id="KW-1185">Reference proteome</keyword>
<evidence type="ECO:0000313" key="3">
    <source>
        <dbReference type="Proteomes" id="UP001497392"/>
    </source>
</evidence>
<dbReference type="Proteomes" id="UP001497392">
    <property type="component" value="Unassembled WGS sequence"/>
</dbReference>
<evidence type="ECO:0000256" key="1">
    <source>
        <dbReference type="SAM" id="MobiDB-lite"/>
    </source>
</evidence>
<reference evidence="2 3" key="1">
    <citation type="submission" date="2024-06" db="EMBL/GenBank/DDBJ databases">
        <authorList>
            <person name="Kraege A."/>
            <person name="Thomma B."/>
        </authorList>
    </citation>
    <scope>NUCLEOTIDE SEQUENCE [LARGE SCALE GENOMIC DNA]</scope>
</reference>
<comment type="caution">
    <text evidence="2">The sequence shown here is derived from an EMBL/GenBank/DDBJ whole genome shotgun (WGS) entry which is preliminary data.</text>
</comment>
<organism evidence="2 3">
    <name type="scientific">Coccomyxa viridis</name>
    <dbReference type="NCBI Taxonomy" id="1274662"/>
    <lineage>
        <taxon>Eukaryota</taxon>
        <taxon>Viridiplantae</taxon>
        <taxon>Chlorophyta</taxon>
        <taxon>core chlorophytes</taxon>
        <taxon>Trebouxiophyceae</taxon>
        <taxon>Trebouxiophyceae incertae sedis</taxon>
        <taxon>Coccomyxaceae</taxon>
        <taxon>Coccomyxa</taxon>
    </lineage>
</organism>
<protein>
    <submittedName>
        <fullName evidence="2">G5535 protein</fullName>
    </submittedName>
</protein>
<accession>A0ABP1FUG0</accession>